<proteinExistence type="inferred from homology"/>
<dbReference type="Gene3D" id="3.40.50.150">
    <property type="entry name" value="Vaccinia Virus protein VP39"/>
    <property type="match status" value="1"/>
</dbReference>
<evidence type="ECO:0000313" key="7">
    <source>
        <dbReference type="EMBL" id="XDU65348.1"/>
    </source>
</evidence>
<keyword evidence="4" id="KW-0808">Transferase</keyword>
<dbReference type="EC" id="2.1.1.72" evidence="2"/>
<dbReference type="GO" id="GO:1904047">
    <property type="term" value="F:S-adenosyl-L-methionine binding"/>
    <property type="evidence" value="ECO:0007669"/>
    <property type="project" value="TreeGrafter"/>
</dbReference>
<dbReference type="EMBL" id="CP165646">
    <property type="protein sequence ID" value="XDU65348.1"/>
    <property type="molecule type" value="Genomic_DNA"/>
</dbReference>
<dbReference type="SUPFAM" id="SSF53335">
    <property type="entry name" value="S-adenosyl-L-methionine-dependent methyltransferases"/>
    <property type="match status" value="1"/>
</dbReference>
<evidence type="ECO:0000256" key="5">
    <source>
        <dbReference type="ARBA" id="ARBA00022691"/>
    </source>
</evidence>
<evidence type="ECO:0000256" key="1">
    <source>
        <dbReference type="ARBA" id="ARBA00006594"/>
    </source>
</evidence>
<evidence type="ECO:0000256" key="4">
    <source>
        <dbReference type="ARBA" id="ARBA00022679"/>
    </source>
</evidence>
<dbReference type="AlphaFoldDB" id="A0AB39VC90"/>
<dbReference type="GO" id="GO:0009007">
    <property type="term" value="F:site-specific DNA-methyltransferase (adenine-specific) activity"/>
    <property type="evidence" value="ECO:0007669"/>
    <property type="project" value="UniProtKB-EC"/>
</dbReference>
<evidence type="ECO:0000256" key="2">
    <source>
        <dbReference type="ARBA" id="ARBA00011900"/>
    </source>
</evidence>
<dbReference type="PRINTS" id="PR00505">
    <property type="entry name" value="D12N6MTFRASE"/>
</dbReference>
<dbReference type="GO" id="GO:0032259">
    <property type="term" value="P:methylation"/>
    <property type="evidence" value="ECO:0007669"/>
    <property type="project" value="UniProtKB-KW"/>
</dbReference>
<dbReference type="InterPro" id="IPR012263">
    <property type="entry name" value="M_m6A_EcoRV"/>
</dbReference>
<dbReference type="InterPro" id="IPR012327">
    <property type="entry name" value="MeTrfase_D12"/>
</dbReference>
<comment type="similarity">
    <text evidence="1">Belongs to the N(4)/N(6)-methyltransferase family.</text>
</comment>
<dbReference type="GO" id="GO:0006298">
    <property type="term" value="P:mismatch repair"/>
    <property type="evidence" value="ECO:0007669"/>
    <property type="project" value="TreeGrafter"/>
</dbReference>
<gene>
    <name evidence="7" type="ORF">AB8B23_04120</name>
</gene>
<dbReference type="REBASE" id="858601">
    <property type="entry name" value="M.Lsp342ORF4120P"/>
</dbReference>
<evidence type="ECO:0000256" key="6">
    <source>
        <dbReference type="ARBA" id="ARBA00047942"/>
    </source>
</evidence>
<protein>
    <recommendedName>
        <fullName evidence="2">site-specific DNA-methyltransferase (adenine-specific)</fullName>
        <ecNumber evidence="2">2.1.1.72</ecNumber>
    </recommendedName>
</protein>
<dbReference type="InterPro" id="IPR029063">
    <property type="entry name" value="SAM-dependent_MTases_sf"/>
</dbReference>
<dbReference type="GO" id="GO:0043565">
    <property type="term" value="F:sequence-specific DNA binding"/>
    <property type="evidence" value="ECO:0007669"/>
    <property type="project" value="TreeGrafter"/>
</dbReference>
<name>A0AB39VC90_9FUSO</name>
<accession>A0AB39VC90</accession>
<dbReference type="KEGG" id="lmes:AB8B23_04120"/>
<dbReference type="Pfam" id="PF02086">
    <property type="entry name" value="MethyltransfD12"/>
    <property type="match status" value="1"/>
</dbReference>
<dbReference type="GO" id="GO:0009307">
    <property type="term" value="P:DNA restriction-modification system"/>
    <property type="evidence" value="ECO:0007669"/>
    <property type="project" value="InterPro"/>
</dbReference>
<dbReference type="PANTHER" id="PTHR30481:SF2">
    <property type="entry name" value="SITE-SPECIFIC DNA-METHYLTRANSFERASE (ADENINE-SPECIFIC)"/>
    <property type="match status" value="1"/>
</dbReference>
<keyword evidence="3 7" id="KW-0489">Methyltransferase</keyword>
<dbReference type="RefSeq" id="WP_369713560.1">
    <property type="nucleotide sequence ID" value="NZ_CP165646.1"/>
</dbReference>
<organism evidence="7">
    <name type="scientific">Leptotrichia mesophila</name>
    <dbReference type="NCBI Taxonomy" id="3239303"/>
    <lineage>
        <taxon>Bacteria</taxon>
        <taxon>Fusobacteriati</taxon>
        <taxon>Fusobacteriota</taxon>
        <taxon>Fusobacteriia</taxon>
        <taxon>Fusobacteriales</taxon>
        <taxon>Leptotrichiaceae</taxon>
        <taxon>Leptotrichia</taxon>
    </lineage>
</organism>
<sequence length="288" mass="34230">MRNLFSPLRYPGGKSKVFNIIVSLFEKNDIRNPVYIEPFAGGAGLALLLLKKEKVKKLVLNDIDKGIYSFWYCVLNHTEKFCNIIENIEISLLERENQKKIYINKENLNLLVEENILKLGVATFYLNRVNRSGILKAGVIGGNLQNGNYKMDCRFNKNKLIKQIKEIGRLKDKIEFYNLDVLEFQKNIISKIKREKFIFFDPPYYKKGPELYTNFYNHKNHLELYETIRKITKNWIVTYDNCEEIKKIYKKFDFVEFDINYSLENKMKAKEIMIFSKNIKNHDIFIMK</sequence>
<keyword evidence="5" id="KW-0949">S-adenosyl-L-methionine</keyword>
<reference evidence="7" key="1">
    <citation type="submission" date="2024-07" db="EMBL/GenBank/DDBJ databases">
        <authorList>
            <person name="Li X.-J."/>
            <person name="Wang X."/>
        </authorList>
    </citation>
    <scope>NUCLEOTIDE SEQUENCE</scope>
    <source>
        <strain evidence="7">HSP-342</strain>
    </source>
</reference>
<dbReference type="Gene3D" id="1.10.1020.10">
    <property type="entry name" value="Adenine-specific Methyltransferase, Domain 2"/>
    <property type="match status" value="1"/>
</dbReference>
<dbReference type="PIRSF" id="PIRSF000398">
    <property type="entry name" value="M_m6A_EcoRV"/>
    <property type="match status" value="1"/>
</dbReference>
<dbReference type="PANTHER" id="PTHR30481">
    <property type="entry name" value="DNA ADENINE METHYLASE"/>
    <property type="match status" value="1"/>
</dbReference>
<comment type="catalytic activity">
    <reaction evidence="6">
        <text>a 2'-deoxyadenosine in DNA + S-adenosyl-L-methionine = an N(6)-methyl-2'-deoxyadenosine in DNA + S-adenosyl-L-homocysteine + H(+)</text>
        <dbReference type="Rhea" id="RHEA:15197"/>
        <dbReference type="Rhea" id="RHEA-COMP:12418"/>
        <dbReference type="Rhea" id="RHEA-COMP:12419"/>
        <dbReference type="ChEBI" id="CHEBI:15378"/>
        <dbReference type="ChEBI" id="CHEBI:57856"/>
        <dbReference type="ChEBI" id="CHEBI:59789"/>
        <dbReference type="ChEBI" id="CHEBI:90615"/>
        <dbReference type="ChEBI" id="CHEBI:90616"/>
        <dbReference type="EC" id="2.1.1.72"/>
    </reaction>
</comment>
<dbReference type="InterPro" id="IPR023095">
    <property type="entry name" value="Ade_MeTrfase_dom_2"/>
</dbReference>
<evidence type="ECO:0000256" key="3">
    <source>
        <dbReference type="ARBA" id="ARBA00022603"/>
    </source>
</evidence>